<organism evidence="4 5">
    <name type="scientific">Myodes glareolus</name>
    <name type="common">Bank vole</name>
    <name type="synonym">Clethrionomys glareolus</name>
    <dbReference type="NCBI Taxonomy" id="447135"/>
    <lineage>
        <taxon>Eukaryota</taxon>
        <taxon>Metazoa</taxon>
        <taxon>Chordata</taxon>
        <taxon>Craniata</taxon>
        <taxon>Vertebrata</taxon>
        <taxon>Euteleostomi</taxon>
        <taxon>Mammalia</taxon>
        <taxon>Eutheria</taxon>
        <taxon>Euarchontoglires</taxon>
        <taxon>Glires</taxon>
        <taxon>Rodentia</taxon>
        <taxon>Myomorpha</taxon>
        <taxon>Muroidea</taxon>
        <taxon>Cricetidae</taxon>
        <taxon>Arvicolinae</taxon>
        <taxon>Myodes</taxon>
    </lineage>
</organism>
<reference evidence="4 5" key="1">
    <citation type="journal article" date="2023" name="bioRxiv">
        <title>Conserved and derived expression patterns and positive selection on dental genes reveal complex evolutionary context of ever-growing rodent molars.</title>
        <authorList>
            <person name="Calamari Z.T."/>
            <person name="Song A."/>
            <person name="Cohen E."/>
            <person name="Akter M."/>
            <person name="Roy R.D."/>
            <person name="Hallikas O."/>
            <person name="Christensen M.M."/>
            <person name="Li P."/>
            <person name="Marangoni P."/>
            <person name="Jernvall J."/>
            <person name="Klein O.D."/>
        </authorList>
    </citation>
    <scope>NUCLEOTIDE SEQUENCE [LARGE SCALE GENOMIC DNA]</scope>
    <source>
        <strain evidence="4">V071</strain>
    </source>
</reference>
<dbReference type="InterPro" id="IPR051744">
    <property type="entry name" value="AP2_assoc_SerThr_kinase"/>
</dbReference>
<protein>
    <submittedName>
        <fullName evidence="4">Uncharacterized protein</fullName>
    </submittedName>
</protein>
<feature type="region of interest" description="Disordered" evidence="3">
    <location>
        <begin position="179"/>
        <end position="205"/>
    </location>
</feature>
<dbReference type="AlphaFoldDB" id="A0AAW0I152"/>
<dbReference type="GO" id="GO:0004674">
    <property type="term" value="F:protein serine/threonine kinase activity"/>
    <property type="evidence" value="ECO:0007669"/>
    <property type="project" value="TreeGrafter"/>
</dbReference>
<dbReference type="GO" id="GO:2000369">
    <property type="term" value="P:regulation of clathrin-dependent endocytosis"/>
    <property type="evidence" value="ECO:0007669"/>
    <property type="project" value="TreeGrafter"/>
</dbReference>
<dbReference type="GO" id="GO:0098793">
    <property type="term" value="C:presynapse"/>
    <property type="evidence" value="ECO:0007669"/>
    <property type="project" value="TreeGrafter"/>
</dbReference>
<sequence length="293" mass="30606">MFPPPPAFSTSALVTSRNSQVQLGARLLSRVLQVSIWTRANHNSQSASVNEAKSDKMTPESGTCRLRRPRPKARPLPGHFGNCSPDARLHRTTFPRVRSGRAIATFSSKCLCPEIPSSGPFLDIDFFRSVALAGFPEAALSRGSAALRGTSGCRSLPGVWSEQTGARARGRGGLSAALGDQLAGGRLSGPGSAAAPPPPRRRPAAVAMSRDWFKLKRSLSEEEGTRLAIDSVFLQAQSLSPHPTAGFPREQGSSGLGSGSSGGGGSSSGLGSGYIGRVFGIGRQQVTVDEVLA</sequence>
<evidence type="ECO:0000256" key="1">
    <source>
        <dbReference type="ARBA" id="ARBA00022553"/>
    </source>
</evidence>
<keyword evidence="1" id="KW-0597">Phosphoprotein</keyword>
<dbReference type="PANTHER" id="PTHR47907">
    <property type="entry name" value="PROTEIN KINASE DOMAIN-CONTAINING PROTEIN"/>
    <property type="match status" value="1"/>
</dbReference>
<name>A0AAW0I152_MYOGA</name>
<feature type="compositionally biased region" description="Low complexity" evidence="3">
    <location>
        <begin position="179"/>
        <end position="194"/>
    </location>
</feature>
<comment type="caution">
    <text evidence="4">The sequence shown here is derived from an EMBL/GenBank/DDBJ whole genome shotgun (WGS) entry which is preliminary data.</text>
</comment>
<evidence type="ECO:0000256" key="2">
    <source>
        <dbReference type="ARBA" id="ARBA00022990"/>
    </source>
</evidence>
<feature type="non-terminal residue" evidence="4">
    <location>
        <position position="293"/>
    </location>
</feature>
<dbReference type="PANTHER" id="PTHR47907:SF3">
    <property type="entry name" value="AP2-ASSOCIATED PROTEIN KINASE 1"/>
    <property type="match status" value="1"/>
</dbReference>
<evidence type="ECO:0000256" key="3">
    <source>
        <dbReference type="SAM" id="MobiDB-lite"/>
    </source>
</evidence>
<keyword evidence="5" id="KW-1185">Reference proteome</keyword>
<dbReference type="Proteomes" id="UP001488838">
    <property type="component" value="Unassembled WGS sequence"/>
</dbReference>
<feature type="region of interest" description="Disordered" evidence="3">
    <location>
        <begin position="240"/>
        <end position="267"/>
    </location>
</feature>
<proteinExistence type="predicted"/>
<gene>
    <name evidence="4" type="ORF">U0070_016937</name>
</gene>
<feature type="compositionally biased region" description="Gly residues" evidence="3">
    <location>
        <begin position="254"/>
        <end position="267"/>
    </location>
</feature>
<evidence type="ECO:0000313" key="5">
    <source>
        <dbReference type="Proteomes" id="UP001488838"/>
    </source>
</evidence>
<feature type="region of interest" description="Disordered" evidence="3">
    <location>
        <begin position="43"/>
        <end position="84"/>
    </location>
</feature>
<dbReference type="GO" id="GO:0035612">
    <property type="term" value="F:AP-2 adaptor complex binding"/>
    <property type="evidence" value="ECO:0007669"/>
    <property type="project" value="TreeGrafter"/>
</dbReference>
<evidence type="ECO:0000313" key="4">
    <source>
        <dbReference type="EMBL" id="KAK7808212.1"/>
    </source>
</evidence>
<accession>A0AAW0I152</accession>
<dbReference type="EMBL" id="JBBHLL010000244">
    <property type="protein sequence ID" value="KAK7808212.1"/>
    <property type="molecule type" value="Genomic_DNA"/>
</dbReference>
<keyword evidence="2" id="KW-0007">Acetylation</keyword>